<dbReference type="GO" id="GO:0016020">
    <property type="term" value="C:membrane"/>
    <property type="evidence" value="ECO:0007669"/>
    <property type="project" value="UniProtKB-SubCell"/>
</dbReference>
<dbReference type="PANTHER" id="PTHR23412:SF6">
    <property type="entry name" value="MESOTHELIN"/>
    <property type="match status" value="1"/>
</dbReference>
<evidence type="ECO:0000256" key="6">
    <source>
        <dbReference type="ARBA" id="ARBA00023180"/>
    </source>
</evidence>
<evidence type="ECO:0000256" key="2">
    <source>
        <dbReference type="ARBA" id="ARBA00011016"/>
    </source>
</evidence>
<evidence type="ECO:0000256" key="3">
    <source>
        <dbReference type="ARBA" id="ARBA00022729"/>
    </source>
</evidence>
<comment type="caution">
    <text evidence="7">The sequence shown here is derived from an EMBL/GenBank/DDBJ whole genome shotgun (WGS) entry which is preliminary data.</text>
</comment>
<keyword evidence="3" id="KW-0732">Signal</keyword>
<keyword evidence="6" id="KW-0325">Glycoprotein</keyword>
<dbReference type="InterPro" id="IPR026664">
    <property type="entry name" value="Stereocilin-rel"/>
</dbReference>
<dbReference type="AlphaFoldDB" id="A0A0P7XA77"/>
<keyword evidence="4" id="KW-0130">Cell adhesion</keyword>
<dbReference type="GO" id="GO:0009986">
    <property type="term" value="C:cell surface"/>
    <property type="evidence" value="ECO:0007669"/>
    <property type="project" value="TreeGrafter"/>
</dbReference>
<evidence type="ECO:0000256" key="4">
    <source>
        <dbReference type="ARBA" id="ARBA00022889"/>
    </source>
</evidence>
<evidence type="ECO:0000313" key="8">
    <source>
        <dbReference type="Proteomes" id="UP000034805"/>
    </source>
</evidence>
<dbReference type="GO" id="GO:0007160">
    <property type="term" value="P:cell-matrix adhesion"/>
    <property type="evidence" value="ECO:0007669"/>
    <property type="project" value="TreeGrafter"/>
</dbReference>
<evidence type="ECO:0000256" key="1">
    <source>
        <dbReference type="ARBA" id="ARBA00004370"/>
    </source>
</evidence>
<comment type="similarity">
    <text evidence="2">Belongs to the mesothelin family.</text>
</comment>
<keyword evidence="5" id="KW-0472">Membrane</keyword>
<proteinExistence type="inferred from homology"/>
<dbReference type="InterPro" id="IPR010335">
    <property type="entry name" value="Mesothelin"/>
</dbReference>
<name>A0A0P7XA77_SCLFO</name>
<evidence type="ECO:0000313" key="7">
    <source>
        <dbReference type="EMBL" id="KPP71592.1"/>
    </source>
</evidence>
<organism evidence="7 8">
    <name type="scientific">Scleropages formosus</name>
    <name type="common">Asian bonytongue</name>
    <name type="synonym">Osteoglossum formosum</name>
    <dbReference type="NCBI Taxonomy" id="113540"/>
    <lineage>
        <taxon>Eukaryota</taxon>
        <taxon>Metazoa</taxon>
        <taxon>Chordata</taxon>
        <taxon>Craniata</taxon>
        <taxon>Vertebrata</taxon>
        <taxon>Euteleostomi</taxon>
        <taxon>Actinopterygii</taxon>
        <taxon>Neopterygii</taxon>
        <taxon>Teleostei</taxon>
        <taxon>Osteoglossocephala</taxon>
        <taxon>Osteoglossomorpha</taxon>
        <taxon>Osteoglossiformes</taxon>
        <taxon>Osteoglossidae</taxon>
        <taxon>Scleropages</taxon>
    </lineage>
</organism>
<protein>
    <submittedName>
        <fullName evidence="7">Mesothelin-like protein-like</fullName>
    </submittedName>
</protein>
<gene>
    <name evidence="7" type="ORF">Z043_109474</name>
</gene>
<dbReference type="EMBL" id="JARO02002920">
    <property type="protein sequence ID" value="KPP71592.1"/>
    <property type="molecule type" value="Genomic_DNA"/>
</dbReference>
<accession>A0A0P7XA77</accession>
<reference evidence="7 8" key="1">
    <citation type="submission" date="2015-08" db="EMBL/GenBank/DDBJ databases">
        <title>The genome of the Asian arowana (Scleropages formosus).</title>
        <authorList>
            <person name="Tan M.H."/>
            <person name="Gan H.M."/>
            <person name="Croft L.J."/>
            <person name="Austin C.M."/>
        </authorList>
    </citation>
    <scope>NUCLEOTIDE SEQUENCE [LARGE SCALE GENOMIC DNA]</scope>
    <source>
        <strain evidence="7">Aro1</strain>
    </source>
</reference>
<sequence>MEHFMFAKISEITPENLASLLKCKLTDNSTSFKETWKLFFTKVSGVLDKALSIFSNMSMNISKPVMSDILDVIGDIRINIFSGEQLMDVNFTNYWFHGNLRPFLSSASGEFLSCLSNKNITCEIYQNVYVWRGFVNLIFVIMGHTVGLQLKEFNNEFLNMDPWTKTSVYTYLIYPFLSKNTTDLACLSNTNDSMDWLLKNFGNFSVIAPLTDLLALNEHFSPMDALPLLSVSQLAEVAYTPGQLTSSEDANNLMGHISNAELHIFFDQFSSAIQGEENRIPPSVRSAMLQQAFMRANLSEPSVSDTEVLLWLQLRLRPLLINMSVDYIEPYFTTVQNRSCTTVQQAVELLYSIQSTLSDDTQKKIYSNIVTLLKEPSPIRCYQNNSFYSFMESSFLGFQFPNLSTFLSLVPDTEKSMLINSMSPSDLGSLLSRPNIVDNSSQLCTIFNYYFSTPDFLEKENVSDSLRQQILPCVWPMALSSKTKTDVEVWFNSLSQYMKFLNKDLIGSPKLLSASCLSFQKFVFVLGNGYNYSNMNFNKGNVYTTIKDYLSTGTKPKCYNATNPDLNSTAWFVDYIGEFINFTTLDDLNSFGSTQLQVFAPNLANIHLFNQTGFQQNISSFYTELIYLQDPNFNPLLLPMEFRCSAPGSSYTQLNNEEAMTVLRNISHVCTEVDPQIITANSAPQALLINVPDAMADEISRSLLTNFTSDTVTIQRINTKKWKPEQAVLFFHTVADAMSDPNNISADVLQGFTCSRVQAFTKNKVINLIKACRNNGEKKIVLQETQLTCMYNCIKDGNASAFTQYPSDILLYYKQLSRKLPAIICPFIQAGCTTGNITAVTISDEAFPFGYDAIQFNACLTADVVKANLAALADKVVDDGFLTIILNKLNQAYNSSIADEQVQQLGSISRVASLADINKWNITKIDTLAALMSSSDGKWTPDQSNLIITKYLSTKGNTLGTAELNSIGGVNLCALNASVLNTISSSSLRYADVLDVSNCSTSNKVILFTIANSFFSSPTNISLTSYQLIQPYIGGAPLSYVKLLSTSNVSMDIPTFASLDPNVIMALTVSDVKGLLGNNLADLKTYENVTVIQNWTATQYKSVLDTLGLNLIGGRADLTTTVPGLQNSTGTTVATIVSTVMTATPTTKTPTTSAYSKIH</sequence>
<dbReference type="PANTHER" id="PTHR23412">
    <property type="entry name" value="STEREOCILIN RELATED"/>
    <property type="match status" value="1"/>
</dbReference>
<dbReference type="Pfam" id="PF06060">
    <property type="entry name" value="Mesothelin"/>
    <property type="match status" value="1"/>
</dbReference>
<evidence type="ECO:0000256" key="5">
    <source>
        <dbReference type="ARBA" id="ARBA00023136"/>
    </source>
</evidence>
<dbReference type="Proteomes" id="UP000034805">
    <property type="component" value="Unassembled WGS sequence"/>
</dbReference>
<comment type="subcellular location">
    <subcellularLocation>
        <location evidence="1">Membrane</location>
    </subcellularLocation>
</comment>